<protein>
    <submittedName>
        <fullName evidence="1">G10239 protein</fullName>
    </submittedName>
</protein>
<organism evidence="1 2">
    <name type="scientific">Coccomyxa viridis</name>
    <dbReference type="NCBI Taxonomy" id="1274662"/>
    <lineage>
        <taxon>Eukaryota</taxon>
        <taxon>Viridiplantae</taxon>
        <taxon>Chlorophyta</taxon>
        <taxon>core chlorophytes</taxon>
        <taxon>Trebouxiophyceae</taxon>
        <taxon>Trebouxiophyceae incertae sedis</taxon>
        <taxon>Coccomyxaceae</taxon>
        <taxon>Coccomyxa</taxon>
    </lineage>
</organism>
<accession>A0ABP1G9R7</accession>
<dbReference type="EMBL" id="CAXHTA020000017">
    <property type="protein sequence ID" value="CAL5227304.1"/>
    <property type="molecule type" value="Genomic_DNA"/>
</dbReference>
<keyword evidence="2" id="KW-1185">Reference proteome</keyword>
<evidence type="ECO:0000313" key="1">
    <source>
        <dbReference type="EMBL" id="CAL5227304.1"/>
    </source>
</evidence>
<reference evidence="1 2" key="1">
    <citation type="submission" date="2024-06" db="EMBL/GenBank/DDBJ databases">
        <authorList>
            <person name="Kraege A."/>
            <person name="Thomma B."/>
        </authorList>
    </citation>
    <scope>NUCLEOTIDE SEQUENCE [LARGE SCALE GENOMIC DNA]</scope>
</reference>
<evidence type="ECO:0000313" key="2">
    <source>
        <dbReference type="Proteomes" id="UP001497392"/>
    </source>
</evidence>
<comment type="caution">
    <text evidence="1">The sequence shown here is derived from an EMBL/GenBank/DDBJ whole genome shotgun (WGS) entry which is preliminary data.</text>
</comment>
<proteinExistence type="predicted"/>
<gene>
    <name evidence="1" type="primary">g10239</name>
    <name evidence="1" type="ORF">VP750_LOCUS9210</name>
</gene>
<name>A0ABP1G9R7_9CHLO</name>
<sequence>MVVKNTLARFTGHHRKDMALDTQQPTDYAKIFAELTPEVFKRMEKNIHDVEAQAEAAMTEWESSPEDQALKAAYKKSRNLLETLRKEEWRKKLLYMDAAVIAARHDRARLKWDKEGSSYSLPIGRLNCYIKALRAQKDEILRAKPHSIIKLKGAVWHGNSSHNMDTLYVREAFPALIRARNLRIQALGWSESGCEAVFSGSSGVGTSCFGAFFMAQMLLKGRDVLLECEGEFGQPRPRHYYWLSLNAGVEHTLDKGLAIKRLIESASTPIYIVDGCHAGIKREMWGGETVVFCRLHEQLWHKEVDKTLLLCMGPASLEEILGMKKALPQHQALSDSWVEEWYSLAGGSIEICLQVPNFGPDEPEHWASGFKGGLVMASTEDVLEVIRPGSGGRHVHLECIFHWVYPESLPRAKAAGVDDMLYKYGHPCLRFASERLRSMAVMEMDPFVLAAIAKLDNKEGAERRYWMDTLNDSVEAHKKEARMYLFS</sequence>
<dbReference type="Proteomes" id="UP001497392">
    <property type="component" value="Unassembled WGS sequence"/>
</dbReference>